<proteinExistence type="predicted"/>
<reference evidence="1" key="1">
    <citation type="submission" date="2023-03" db="UniProtKB">
        <authorList>
            <consortium name="EnsemblPlants"/>
        </authorList>
    </citation>
    <scope>IDENTIFICATION</scope>
</reference>
<sequence length="230" mass="26378">MSRIHSVNRIRYPTLTLYYRPFKLILNIDPHVIGFELGTELELPAVELFGVVRIRLHEGNGVRGEVKGVMCERLLKLFYFEDSKHVLMFSYDFSDVPINYMTEVLSPRLYGTVCTQVEIEFPMPDRLPSFAEATLSIAKLIDTGKEKCCPSASRHLSGIQFSTEGTLCQWSLPLSSPSENIFNSSTNNDFTLERRENYIWRSKKLPQPRVGFAFYFTNLLKGESTMTDNV</sequence>
<dbReference type="AlphaFoldDB" id="A0A9I9EG30"/>
<dbReference type="EnsemblPlants" id="MELO3C033248.2.1">
    <property type="protein sequence ID" value="MELO3C033248.2.1"/>
    <property type="gene ID" value="MELO3C033248.2"/>
</dbReference>
<dbReference type="Gramene" id="MELO3C033248.2.1">
    <property type="protein sequence ID" value="MELO3C033248.2.1"/>
    <property type="gene ID" value="MELO3C033248.2"/>
</dbReference>
<accession>A0A9I9EG30</accession>
<organism evidence="1">
    <name type="scientific">Cucumis melo</name>
    <name type="common">Muskmelon</name>
    <dbReference type="NCBI Taxonomy" id="3656"/>
    <lineage>
        <taxon>Eukaryota</taxon>
        <taxon>Viridiplantae</taxon>
        <taxon>Streptophyta</taxon>
        <taxon>Embryophyta</taxon>
        <taxon>Tracheophyta</taxon>
        <taxon>Spermatophyta</taxon>
        <taxon>Magnoliopsida</taxon>
        <taxon>eudicotyledons</taxon>
        <taxon>Gunneridae</taxon>
        <taxon>Pentapetalae</taxon>
        <taxon>rosids</taxon>
        <taxon>fabids</taxon>
        <taxon>Cucurbitales</taxon>
        <taxon>Cucurbitaceae</taxon>
        <taxon>Benincaseae</taxon>
        <taxon>Cucumis</taxon>
    </lineage>
</organism>
<protein>
    <submittedName>
        <fullName evidence="1">Uncharacterized protein</fullName>
    </submittedName>
</protein>
<name>A0A9I9EG30_CUCME</name>
<evidence type="ECO:0000313" key="1">
    <source>
        <dbReference type="EnsemblPlants" id="MELO3C033248.2.1"/>
    </source>
</evidence>